<dbReference type="OrthoDB" id="10411949at2759"/>
<accession>A0A8T3BNB3</accession>
<comment type="caution">
    <text evidence="1">The sequence shown here is derived from an EMBL/GenBank/DDBJ whole genome shotgun (WGS) entry which is preliminary data.</text>
</comment>
<dbReference type="Proteomes" id="UP000829196">
    <property type="component" value="Unassembled WGS sequence"/>
</dbReference>
<reference evidence="1" key="1">
    <citation type="journal article" date="2022" name="Front. Genet.">
        <title>Chromosome-Scale Assembly of the Dendrobium nobile Genome Provides Insights Into the Molecular Mechanism of the Biosynthesis of the Medicinal Active Ingredient of Dendrobium.</title>
        <authorList>
            <person name="Xu Q."/>
            <person name="Niu S.-C."/>
            <person name="Li K.-L."/>
            <person name="Zheng P.-J."/>
            <person name="Zhang X.-J."/>
            <person name="Jia Y."/>
            <person name="Liu Y."/>
            <person name="Niu Y.-X."/>
            <person name="Yu L.-H."/>
            <person name="Chen D.-F."/>
            <person name="Zhang G.-Q."/>
        </authorList>
    </citation>
    <scope>NUCLEOTIDE SEQUENCE</scope>
    <source>
        <tissue evidence="1">Leaf</tissue>
    </source>
</reference>
<sequence length="55" mass="6424">MRFLDTMYPCSKDKSMGFLYPHNLAQQTSLSSITFSRFVRDQDNSLMIYQIGQVL</sequence>
<protein>
    <submittedName>
        <fullName evidence="1">Uncharacterized protein</fullName>
    </submittedName>
</protein>
<organism evidence="1 2">
    <name type="scientific">Dendrobium nobile</name>
    <name type="common">Orchid</name>
    <dbReference type="NCBI Taxonomy" id="94219"/>
    <lineage>
        <taxon>Eukaryota</taxon>
        <taxon>Viridiplantae</taxon>
        <taxon>Streptophyta</taxon>
        <taxon>Embryophyta</taxon>
        <taxon>Tracheophyta</taxon>
        <taxon>Spermatophyta</taxon>
        <taxon>Magnoliopsida</taxon>
        <taxon>Liliopsida</taxon>
        <taxon>Asparagales</taxon>
        <taxon>Orchidaceae</taxon>
        <taxon>Epidendroideae</taxon>
        <taxon>Malaxideae</taxon>
        <taxon>Dendrobiinae</taxon>
        <taxon>Dendrobium</taxon>
    </lineage>
</organism>
<keyword evidence="2" id="KW-1185">Reference proteome</keyword>
<evidence type="ECO:0000313" key="1">
    <source>
        <dbReference type="EMBL" id="KAI0514199.1"/>
    </source>
</evidence>
<dbReference type="AlphaFoldDB" id="A0A8T3BNB3"/>
<evidence type="ECO:0000313" key="2">
    <source>
        <dbReference type="Proteomes" id="UP000829196"/>
    </source>
</evidence>
<gene>
    <name evidence="1" type="ORF">KFK09_010234</name>
</gene>
<name>A0A8T3BNB3_DENNO</name>
<dbReference type="EMBL" id="JAGYWB010000008">
    <property type="protein sequence ID" value="KAI0514199.1"/>
    <property type="molecule type" value="Genomic_DNA"/>
</dbReference>
<proteinExistence type="predicted"/>